<dbReference type="OrthoDB" id="6177861at2"/>
<dbReference type="Pfam" id="PF20256">
    <property type="entry name" value="MoCoBD_2"/>
    <property type="match status" value="1"/>
</dbReference>
<dbReference type="Gene3D" id="3.90.1170.50">
    <property type="entry name" value="Aldehyde oxidase/xanthine dehydrogenase, a/b hammerhead"/>
    <property type="match status" value="1"/>
</dbReference>
<reference evidence="2 3" key="1">
    <citation type="submission" date="2016-08" db="EMBL/GenBank/DDBJ databases">
        <authorList>
            <person name="Seilhamer J.J."/>
        </authorList>
    </citation>
    <scope>NUCLEOTIDE SEQUENCE [LARGE SCALE GENOMIC DNA]</scope>
    <source>
        <strain evidence="2 3">KCTC 42603</strain>
    </source>
</reference>
<dbReference type="Pfam" id="PF02738">
    <property type="entry name" value="MoCoBD_1"/>
    <property type="match status" value="1"/>
</dbReference>
<organism evidence="2 3">
    <name type="scientific">Alteromonas confluentis</name>
    <dbReference type="NCBI Taxonomy" id="1656094"/>
    <lineage>
        <taxon>Bacteria</taxon>
        <taxon>Pseudomonadati</taxon>
        <taxon>Pseudomonadota</taxon>
        <taxon>Gammaproteobacteria</taxon>
        <taxon>Alteromonadales</taxon>
        <taxon>Alteromonadaceae</taxon>
        <taxon>Alteromonas/Salinimonas group</taxon>
        <taxon>Alteromonas</taxon>
    </lineage>
</organism>
<dbReference type="SUPFAM" id="SSF56003">
    <property type="entry name" value="Molybdenum cofactor-binding domain"/>
    <property type="match status" value="1"/>
</dbReference>
<dbReference type="PANTHER" id="PTHR11908">
    <property type="entry name" value="XANTHINE DEHYDROGENASE"/>
    <property type="match status" value="1"/>
</dbReference>
<dbReference type="InterPro" id="IPR016208">
    <property type="entry name" value="Ald_Oxase/xanthine_DH-like"/>
</dbReference>
<feature type="domain" description="Aldehyde oxidase/xanthine dehydrogenase a/b hammerhead" evidence="1">
    <location>
        <begin position="31"/>
        <end position="136"/>
    </location>
</feature>
<proteinExistence type="predicted"/>
<dbReference type="RefSeq" id="WP_070123955.1">
    <property type="nucleotide sequence ID" value="NZ_MDHN01000009.1"/>
</dbReference>
<name>A0A1E7ZEH4_9ALTE</name>
<evidence type="ECO:0000313" key="2">
    <source>
        <dbReference type="EMBL" id="OFC71906.1"/>
    </source>
</evidence>
<sequence length="733" mass="78591">MIFDKASENVFDQQRVVGKPQRRIDGPLKVSGSATYAYEQQLNQKLAYGYIVGAQIAFGKISGIDDRKARSAEGVIDIITYQNVPEVGTGAFLSAKALGGPQIQHYHQAVAIVVATTFEQARAAAAALVVHYKRENGQYSLESLAASAPLSKSGAFRPEPVTSLGDFESAFHRAAFKVDETYTTPDQSHAMMEPHATLAYWENDLLHCWTGVQQLNWGVRDLALALGVPKEKIRMRAPFIGGSFGVKGTVMSDTVLAALAAQKTGLAVKVTLQRPLVANNTAHRPATIQRVQLGANPDGKLIAIGHKSVSGNIPGGRPEAAVLSTRYLYHADNRLTELKLAELNLPEGSAMRAPGEAPGQMALEIAMDELAEKLGIDPVELRIINDTQFSPEHPDKPFSKRNLARCLKRGAETFGWEHRSAQPRSQKTGRWLKGMGVSSAIRGAPVMPSAARVTLQSDGRLNVKTDMTDIGTGTYTILAQTAADMFGLTTADIDVQLGDSAFPESPGSGGQWGAASSTAGVYAACVALQEKLADEMGVSLNDLSFSNGQIVVNGKSIALQSLALEGEISAEAKMEYAESRKQFEHQTFGAHFVEVAVNELSFEVRVKRMLAVCDAGRIINPKAAENQVLGGMVMGLGAALMEELVVDERLGFFVNHDLAGYEIPVHADIPEQKVIFIDDVDEYAGPLKAKGVGELGLTGVAPAIANAIYNATGIRVRDYPITLDKLLASSNSI</sequence>
<dbReference type="GO" id="GO:0005506">
    <property type="term" value="F:iron ion binding"/>
    <property type="evidence" value="ECO:0007669"/>
    <property type="project" value="InterPro"/>
</dbReference>
<dbReference type="Proteomes" id="UP000175691">
    <property type="component" value="Unassembled WGS sequence"/>
</dbReference>
<dbReference type="EMBL" id="MDHN01000009">
    <property type="protein sequence ID" value="OFC71906.1"/>
    <property type="molecule type" value="Genomic_DNA"/>
</dbReference>
<dbReference type="Pfam" id="PF01315">
    <property type="entry name" value="Ald_Xan_dh_C"/>
    <property type="match status" value="1"/>
</dbReference>
<protein>
    <submittedName>
        <fullName evidence="2">Xanthine dehydrogenase</fullName>
    </submittedName>
</protein>
<evidence type="ECO:0000259" key="1">
    <source>
        <dbReference type="SMART" id="SM01008"/>
    </source>
</evidence>
<dbReference type="Gene3D" id="3.30.365.10">
    <property type="entry name" value="Aldehyde oxidase/xanthine dehydrogenase, molybdopterin binding domain"/>
    <property type="match status" value="4"/>
</dbReference>
<gene>
    <name evidence="2" type="ORF">BFC18_05525</name>
</gene>
<dbReference type="STRING" id="1656094.BFC18_05525"/>
<accession>A0A1E7ZEH4</accession>
<dbReference type="AlphaFoldDB" id="A0A1E7ZEH4"/>
<dbReference type="SMART" id="SM01008">
    <property type="entry name" value="Ald_Xan_dh_C"/>
    <property type="match status" value="1"/>
</dbReference>
<dbReference type="GO" id="GO:0016491">
    <property type="term" value="F:oxidoreductase activity"/>
    <property type="evidence" value="ECO:0007669"/>
    <property type="project" value="InterPro"/>
</dbReference>
<dbReference type="InterPro" id="IPR046867">
    <property type="entry name" value="AldOxase/xan_DH_MoCoBD2"/>
</dbReference>
<dbReference type="InterPro" id="IPR000674">
    <property type="entry name" value="Ald_Oxase/Xan_DH_a/b"/>
</dbReference>
<dbReference type="InterPro" id="IPR036856">
    <property type="entry name" value="Ald_Oxase/Xan_DH_a/b_sf"/>
</dbReference>
<dbReference type="InterPro" id="IPR008274">
    <property type="entry name" value="AldOxase/xan_DH_MoCoBD1"/>
</dbReference>
<evidence type="ECO:0000313" key="3">
    <source>
        <dbReference type="Proteomes" id="UP000175691"/>
    </source>
</evidence>
<comment type="caution">
    <text evidence="2">The sequence shown here is derived from an EMBL/GenBank/DDBJ whole genome shotgun (WGS) entry which is preliminary data.</text>
</comment>
<dbReference type="SUPFAM" id="SSF54665">
    <property type="entry name" value="CO dehydrogenase molybdoprotein N-domain-like"/>
    <property type="match status" value="1"/>
</dbReference>
<dbReference type="PANTHER" id="PTHR11908:SF123">
    <property type="entry name" value="ALDEHYDE OXIDOREDUCTASE MOLYBDENUM-BINDING SUBUNIT PAOC"/>
    <property type="match status" value="1"/>
</dbReference>
<keyword evidence="3" id="KW-1185">Reference proteome</keyword>
<dbReference type="InterPro" id="IPR037165">
    <property type="entry name" value="AldOxase/xan_DH_Mopterin-bd_sf"/>
</dbReference>